<sequence>PRTASILTVGSSCCHPGCERSFSKSLIDTEGGQDSLDYAYSERFGSNTGNRGTYTSHTQSNKIPNVNSTD</sequence>
<feature type="non-terminal residue" evidence="2">
    <location>
        <position position="1"/>
    </location>
</feature>
<dbReference type="AlphaFoldDB" id="A0A381XTH9"/>
<dbReference type="EMBL" id="UINC01016335">
    <property type="protein sequence ID" value="SVA68079.1"/>
    <property type="molecule type" value="Genomic_DNA"/>
</dbReference>
<feature type="region of interest" description="Disordered" evidence="1">
    <location>
        <begin position="47"/>
        <end position="70"/>
    </location>
</feature>
<evidence type="ECO:0000313" key="2">
    <source>
        <dbReference type="EMBL" id="SVA68079.1"/>
    </source>
</evidence>
<protein>
    <submittedName>
        <fullName evidence="2">Uncharacterized protein</fullName>
    </submittedName>
</protein>
<name>A0A381XTH9_9ZZZZ</name>
<accession>A0A381XTH9</accession>
<proteinExistence type="predicted"/>
<evidence type="ECO:0000256" key="1">
    <source>
        <dbReference type="SAM" id="MobiDB-lite"/>
    </source>
</evidence>
<reference evidence="2" key="1">
    <citation type="submission" date="2018-05" db="EMBL/GenBank/DDBJ databases">
        <authorList>
            <person name="Lanie J.A."/>
            <person name="Ng W.-L."/>
            <person name="Kazmierczak K.M."/>
            <person name="Andrzejewski T.M."/>
            <person name="Davidsen T.M."/>
            <person name="Wayne K.J."/>
            <person name="Tettelin H."/>
            <person name="Glass J.I."/>
            <person name="Rusch D."/>
            <person name="Podicherti R."/>
            <person name="Tsui H.-C.T."/>
            <person name="Winkler M.E."/>
        </authorList>
    </citation>
    <scope>NUCLEOTIDE SEQUENCE</scope>
</reference>
<organism evidence="2">
    <name type="scientific">marine metagenome</name>
    <dbReference type="NCBI Taxonomy" id="408172"/>
    <lineage>
        <taxon>unclassified sequences</taxon>
        <taxon>metagenomes</taxon>
        <taxon>ecological metagenomes</taxon>
    </lineage>
</organism>
<gene>
    <name evidence="2" type="ORF">METZ01_LOCUS120933</name>
</gene>